<name>A0A096A5D2_9BACT</name>
<comment type="caution">
    <text evidence="5">The sequence shown here is derived from an EMBL/GenBank/DDBJ whole genome shotgun (WGS) entry which is preliminary data.</text>
</comment>
<dbReference type="GO" id="GO:0003677">
    <property type="term" value="F:DNA binding"/>
    <property type="evidence" value="ECO:0007669"/>
    <property type="project" value="InterPro"/>
</dbReference>
<dbReference type="AlphaFoldDB" id="A0A096A5D2"/>
<keyword evidence="1" id="KW-0540">Nuclease</keyword>
<gene>
    <name evidence="5" type="ORF">HMPREF0647_11105</name>
</gene>
<dbReference type="Pfam" id="PF02976">
    <property type="entry name" value="MutH"/>
    <property type="match status" value="1"/>
</dbReference>
<dbReference type="RefSeq" id="WP_036868859.1">
    <property type="nucleotide sequence ID" value="NZ_JRNQ01000118.1"/>
</dbReference>
<evidence type="ECO:0000313" key="5">
    <source>
        <dbReference type="EMBL" id="KGF42180.1"/>
    </source>
</evidence>
<evidence type="ECO:0000256" key="3">
    <source>
        <dbReference type="ARBA" id="ARBA00022801"/>
    </source>
</evidence>
<evidence type="ECO:0000259" key="4">
    <source>
        <dbReference type="Pfam" id="PF02976"/>
    </source>
</evidence>
<evidence type="ECO:0000313" key="6">
    <source>
        <dbReference type="Proteomes" id="UP000029525"/>
    </source>
</evidence>
<dbReference type="InterPro" id="IPR011335">
    <property type="entry name" value="Restrct_endonuc-II-like"/>
</dbReference>
<protein>
    <recommendedName>
        <fullName evidence="4">DNA mismatch repair MutH/Type II restriction enzyme Sau3AI domain-containing protein</fullName>
    </recommendedName>
</protein>
<keyword evidence="2" id="KW-0255">Endonuclease</keyword>
<dbReference type="InterPro" id="IPR011337">
    <property type="entry name" value="DNA_rep_MutH/RE_typeII_Sau3AI"/>
</dbReference>
<dbReference type="GO" id="GO:0016787">
    <property type="term" value="F:hydrolase activity"/>
    <property type="evidence" value="ECO:0007669"/>
    <property type="project" value="UniProtKB-KW"/>
</dbReference>
<dbReference type="GO" id="GO:0004519">
    <property type="term" value="F:endonuclease activity"/>
    <property type="evidence" value="ECO:0007669"/>
    <property type="project" value="UniProtKB-KW"/>
</dbReference>
<dbReference type="Proteomes" id="UP000029525">
    <property type="component" value="Unassembled WGS sequence"/>
</dbReference>
<reference evidence="5 6" key="1">
    <citation type="submission" date="2014-07" db="EMBL/GenBank/DDBJ databases">
        <authorList>
            <person name="McCorrison J."/>
            <person name="Sanka R."/>
            <person name="Torralba M."/>
            <person name="Gillis M."/>
            <person name="Haft D.H."/>
            <person name="Methe B."/>
            <person name="Sutton G."/>
            <person name="Nelson K.E."/>
        </authorList>
    </citation>
    <scope>NUCLEOTIDE SEQUENCE [LARGE SCALE GENOMIC DNA]</scope>
    <source>
        <strain evidence="5 6">DNF00320</strain>
    </source>
</reference>
<dbReference type="EMBL" id="JRNQ01000118">
    <property type="protein sequence ID" value="KGF42180.1"/>
    <property type="molecule type" value="Genomic_DNA"/>
</dbReference>
<accession>A0A096A5D2</accession>
<evidence type="ECO:0000256" key="2">
    <source>
        <dbReference type="ARBA" id="ARBA00022759"/>
    </source>
</evidence>
<keyword evidence="3" id="KW-0378">Hydrolase</keyword>
<organism evidence="5 6">
    <name type="scientific">Prevotella bivia DNF00320</name>
    <dbReference type="NCBI Taxonomy" id="1401068"/>
    <lineage>
        <taxon>Bacteria</taxon>
        <taxon>Pseudomonadati</taxon>
        <taxon>Bacteroidota</taxon>
        <taxon>Bacteroidia</taxon>
        <taxon>Bacteroidales</taxon>
        <taxon>Prevotellaceae</taxon>
        <taxon>Prevotella</taxon>
    </lineage>
</organism>
<evidence type="ECO:0000256" key="1">
    <source>
        <dbReference type="ARBA" id="ARBA00022722"/>
    </source>
</evidence>
<dbReference type="InterPro" id="IPR037057">
    <property type="entry name" value="DNA_rep_MutH/T2_RE_sf"/>
</dbReference>
<dbReference type="SUPFAM" id="SSF52980">
    <property type="entry name" value="Restriction endonuclease-like"/>
    <property type="match status" value="1"/>
</dbReference>
<proteinExistence type="predicted"/>
<feature type="domain" description="DNA mismatch repair MutH/Type II restriction enzyme Sau3AI" evidence="4">
    <location>
        <begin position="57"/>
        <end position="142"/>
    </location>
</feature>
<dbReference type="Gene3D" id="3.40.600.10">
    <property type="entry name" value="DNA mismatch repair MutH/Restriction endonuclease, type II"/>
    <property type="match status" value="1"/>
</dbReference>
<dbReference type="OrthoDB" id="3188707at2"/>
<sequence>MAVTDDRKYTKAFVYNLLEGVKGKTLGEVDKSHQFARTQNSEKITGIAGDVIEQSVFGYERDSKQECDIEIDGVLTELKTTGVRVPKSDLKNVKGKSGAAYNVYLGAKEGISITGVTFEPDIQRDFMTSHFWSISKAFLNMYTLI</sequence>